<keyword evidence="1" id="KW-1133">Transmembrane helix</keyword>
<reference evidence="2 3" key="1">
    <citation type="submission" date="2020-10" db="EMBL/GenBank/DDBJ databases">
        <title>Connecting structure to function with the recovery of over 1000 high-quality activated sludge metagenome-assembled genomes encoding full-length rRNA genes using long-read sequencing.</title>
        <authorList>
            <person name="Singleton C.M."/>
            <person name="Petriglieri F."/>
            <person name="Kristensen J.M."/>
            <person name="Kirkegaard R.H."/>
            <person name="Michaelsen T.Y."/>
            <person name="Andersen M.H."/>
            <person name="Karst S.M."/>
            <person name="Dueholm M.S."/>
            <person name="Nielsen P.H."/>
            <person name="Albertsen M."/>
        </authorList>
    </citation>
    <scope>NUCLEOTIDE SEQUENCE [LARGE SCALE GENOMIC DNA]</scope>
    <source>
        <strain evidence="2">Ribe_18-Q3-R11-54_MAXAC.273</strain>
    </source>
</reference>
<evidence type="ECO:0000256" key="1">
    <source>
        <dbReference type="SAM" id="Phobius"/>
    </source>
</evidence>
<dbReference type="Proteomes" id="UP000808337">
    <property type="component" value="Unassembled WGS sequence"/>
</dbReference>
<dbReference type="AlphaFoldDB" id="A0A9D7SXM8"/>
<organism evidence="2 3">
    <name type="scientific">Candidatus Opimibacter skivensis</name>
    <dbReference type="NCBI Taxonomy" id="2982028"/>
    <lineage>
        <taxon>Bacteria</taxon>
        <taxon>Pseudomonadati</taxon>
        <taxon>Bacteroidota</taxon>
        <taxon>Saprospiria</taxon>
        <taxon>Saprospirales</taxon>
        <taxon>Saprospiraceae</taxon>
        <taxon>Candidatus Opimibacter</taxon>
    </lineage>
</organism>
<accession>A0A9D7SXM8</accession>
<dbReference type="EMBL" id="JADKGY010000029">
    <property type="protein sequence ID" value="MBK9984081.1"/>
    <property type="molecule type" value="Genomic_DNA"/>
</dbReference>
<evidence type="ECO:0000313" key="2">
    <source>
        <dbReference type="EMBL" id="MBK9984081.1"/>
    </source>
</evidence>
<evidence type="ECO:0000313" key="3">
    <source>
        <dbReference type="Proteomes" id="UP000808337"/>
    </source>
</evidence>
<comment type="caution">
    <text evidence="2">The sequence shown here is derived from an EMBL/GenBank/DDBJ whole genome shotgun (WGS) entry which is preliminary data.</text>
</comment>
<sequence length="56" mass="6502">METEINQDKDEKRGLYWLITLISLGVGVALLILLPSFFWIALPFFFTYFVKAIGMM</sequence>
<feature type="transmembrane region" description="Helical" evidence="1">
    <location>
        <begin position="15"/>
        <end position="46"/>
    </location>
</feature>
<gene>
    <name evidence="2" type="ORF">IPP15_17215</name>
</gene>
<keyword evidence="1" id="KW-0472">Membrane</keyword>
<keyword evidence="1" id="KW-0812">Transmembrane</keyword>
<protein>
    <submittedName>
        <fullName evidence="2">Uncharacterized protein</fullName>
    </submittedName>
</protein>
<proteinExistence type="predicted"/>
<name>A0A9D7SXM8_9BACT</name>